<dbReference type="PANTHER" id="PTHR24093:SF462">
    <property type="entry name" value="CALCIUM-TRANSPORTING ATPASE 11, PLASMA MEMBRANE-TYPE-RELATED"/>
    <property type="match status" value="1"/>
</dbReference>
<evidence type="ECO:0000256" key="16">
    <source>
        <dbReference type="SAM" id="Phobius"/>
    </source>
</evidence>
<dbReference type="PRINTS" id="PR00119">
    <property type="entry name" value="CATATPASE"/>
</dbReference>
<accession>A0A4S8IGR6</accession>
<keyword evidence="19" id="KW-1185">Reference proteome</keyword>
<keyword evidence="13" id="KW-0406">Ion transport</keyword>
<dbReference type="InterPro" id="IPR006068">
    <property type="entry name" value="ATPase_P-typ_cation-transptr_C"/>
</dbReference>
<evidence type="ECO:0000256" key="15">
    <source>
        <dbReference type="ARBA" id="ARBA00048694"/>
    </source>
</evidence>
<feature type="transmembrane region" description="Helical" evidence="16">
    <location>
        <begin position="360"/>
        <end position="381"/>
    </location>
</feature>
<dbReference type="NCBIfam" id="TIGR01494">
    <property type="entry name" value="ATPase_P-type"/>
    <property type="match status" value="1"/>
</dbReference>
<evidence type="ECO:0000256" key="3">
    <source>
        <dbReference type="ARBA" id="ARBA00022448"/>
    </source>
</evidence>
<feature type="transmembrane region" description="Helical" evidence="16">
    <location>
        <begin position="321"/>
        <end position="339"/>
    </location>
</feature>
<keyword evidence="8" id="KW-0106">Calcium</keyword>
<dbReference type="STRING" id="52838.A0A4S8IGR6"/>
<dbReference type="GO" id="GO:0005886">
    <property type="term" value="C:plasma membrane"/>
    <property type="evidence" value="ECO:0007669"/>
    <property type="project" value="TreeGrafter"/>
</dbReference>
<comment type="subcellular location">
    <subcellularLocation>
        <location evidence="1">Membrane</location>
        <topology evidence="1">Multi-pass membrane protein</topology>
    </subcellularLocation>
</comment>
<evidence type="ECO:0000256" key="4">
    <source>
        <dbReference type="ARBA" id="ARBA00022568"/>
    </source>
</evidence>
<feature type="domain" description="Cation-transporting P-type ATPase N-terminal" evidence="17">
    <location>
        <begin position="69"/>
        <end position="141"/>
    </location>
</feature>
<evidence type="ECO:0000256" key="1">
    <source>
        <dbReference type="ARBA" id="ARBA00004141"/>
    </source>
</evidence>
<dbReference type="EC" id="7.2.2.10" evidence="2"/>
<keyword evidence="10" id="KW-0460">Magnesium</keyword>
<dbReference type="InterPro" id="IPR001757">
    <property type="entry name" value="P_typ_ATPase"/>
</dbReference>
<keyword evidence="3" id="KW-0813">Transport</keyword>
<dbReference type="SMART" id="SM00831">
    <property type="entry name" value="Cation_ATPase_N"/>
    <property type="match status" value="1"/>
</dbReference>
<keyword evidence="6" id="KW-0479">Metal-binding</keyword>
<organism evidence="18 19">
    <name type="scientific">Musa balbisiana</name>
    <name type="common">Banana</name>
    <dbReference type="NCBI Taxonomy" id="52838"/>
    <lineage>
        <taxon>Eukaryota</taxon>
        <taxon>Viridiplantae</taxon>
        <taxon>Streptophyta</taxon>
        <taxon>Embryophyta</taxon>
        <taxon>Tracheophyta</taxon>
        <taxon>Spermatophyta</taxon>
        <taxon>Magnoliopsida</taxon>
        <taxon>Liliopsida</taxon>
        <taxon>Zingiberales</taxon>
        <taxon>Musaceae</taxon>
        <taxon>Musa</taxon>
    </lineage>
</organism>
<reference evidence="18 19" key="1">
    <citation type="journal article" date="2019" name="Nat. Plants">
        <title>Genome sequencing of Musa balbisiana reveals subgenome evolution and function divergence in polyploid bananas.</title>
        <authorList>
            <person name="Yao X."/>
        </authorList>
    </citation>
    <scope>NUCLEOTIDE SEQUENCE [LARGE SCALE GENOMIC DNA]</scope>
    <source>
        <strain evidence="19">cv. DH-PKW</strain>
        <tissue evidence="18">Leaves</tissue>
    </source>
</reference>
<dbReference type="GO" id="GO:0005388">
    <property type="term" value="F:P-type calcium transporter activity"/>
    <property type="evidence" value="ECO:0007669"/>
    <property type="project" value="UniProtKB-EC"/>
</dbReference>
<dbReference type="Pfam" id="PF00689">
    <property type="entry name" value="Cation_ATPase_C"/>
    <property type="match status" value="1"/>
</dbReference>
<evidence type="ECO:0000256" key="5">
    <source>
        <dbReference type="ARBA" id="ARBA00022692"/>
    </source>
</evidence>
<dbReference type="GO" id="GO:0016887">
    <property type="term" value="F:ATP hydrolysis activity"/>
    <property type="evidence" value="ECO:0007669"/>
    <property type="project" value="InterPro"/>
</dbReference>
<dbReference type="InterPro" id="IPR023298">
    <property type="entry name" value="ATPase_P-typ_TM_dom_sf"/>
</dbReference>
<evidence type="ECO:0000313" key="18">
    <source>
        <dbReference type="EMBL" id="THU47443.1"/>
    </source>
</evidence>
<feature type="transmembrane region" description="Helical" evidence="16">
    <location>
        <begin position="124"/>
        <end position="143"/>
    </location>
</feature>
<gene>
    <name evidence="18" type="ORF">C4D60_Mb09t15570</name>
</gene>
<dbReference type="Gene3D" id="1.20.1110.10">
    <property type="entry name" value="Calcium-transporting ATPase, transmembrane domain"/>
    <property type="match status" value="1"/>
</dbReference>
<keyword evidence="5 16" id="KW-0812">Transmembrane</keyword>
<dbReference type="Proteomes" id="UP000317650">
    <property type="component" value="Chromosome 9"/>
</dbReference>
<dbReference type="GO" id="GO:0046872">
    <property type="term" value="F:metal ion binding"/>
    <property type="evidence" value="ECO:0007669"/>
    <property type="project" value="UniProtKB-KW"/>
</dbReference>
<proteinExistence type="predicted"/>
<evidence type="ECO:0000256" key="10">
    <source>
        <dbReference type="ARBA" id="ARBA00022842"/>
    </source>
</evidence>
<evidence type="ECO:0000256" key="13">
    <source>
        <dbReference type="ARBA" id="ARBA00023065"/>
    </source>
</evidence>
<evidence type="ECO:0000256" key="14">
    <source>
        <dbReference type="ARBA" id="ARBA00023136"/>
    </source>
</evidence>
<evidence type="ECO:0000256" key="2">
    <source>
        <dbReference type="ARBA" id="ARBA00012790"/>
    </source>
</evidence>
<evidence type="ECO:0000256" key="11">
    <source>
        <dbReference type="ARBA" id="ARBA00022967"/>
    </source>
</evidence>
<feature type="transmembrane region" description="Helical" evidence="16">
    <location>
        <begin position="396"/>
        <end position="413"/>
    </location>
</feature>
<dbReference type="SUPFAM" id="SSF81665">
    <property type="entry name" value="Calcium ATPase, transmembrane domain M"/>
    <property type="match status" value="1"/>
</dbReference>
<feature type="transmembrane region" description="Helical" evidence="16">
    <location>
        <begin position="425"/>
        <end position="450"/>
    </location>
</feature>
<dbReference type="Pfam" id="PF08282">
    <property type="entry name" value="Hydrolase_3"/>
    <property type="match status" value="1"/>
</dbReference>
<dbReference type="PRINTS" id="PR00120">
    <property type="entry name" value="HATPASE"/>
</dbReference>
<comment type="caution">
    <text evidence="18">The sequence shown here is derived from an EMBL/GenBank/DDBJ whole genome shotgun (WGS) entry which is preliminary data.</text>
</comment>
<dbReference type="FunFam" id="1.20.1110.10:FF:000039">
    <property type="entry name" value="Calcium-transporting ATPase"/>
    <property type="match status" value="1"/>
</dbReference>
<evidence type="ECO:0000256" key="8">
    <source>
        <dbReference type="ARBA" id="ARBA00022837"/>
    </source>
</evidence>
<dbReference type="GO" id="GO:0005524">
    <property type="term" value="F:ATP binding"/>
    <property type="evidence" value="ECO:0007669"/>
    <property type="project" value="UniProtKB-KW"/>
</dbReference>
<feature type="transmembrane region" description="Helical" evidence="16">
    <location>
        <begin position="462"/>
        <end position="484"/>
    </location>
</feature>
<dbReference type="AlphaFoldDB" id="A0A4S8IGR6"/>
<sequence>MDRINWTSPDSMEKIRVALYVQKAALQFIDAGAKTNHQLSEEVRQAGFFINPDELASIARGHDKKSLKNHGGVSGIAREVCVSLDSGIRTSDLPIRQNIYGLNQYVEKPPRSFWKFVWDALHDLTLIILMICALISVVVGFATEGWPKGVYDGLGIILSIFLVVVVTSVSDYKQSLQFRDLDKEKEKIFIQVTRDGYRQKVMARSLPLDKHTLVTNLRRMFKEVVAVTGDGTNDAPALHEADIGLAMGVAGTEVAKESADVIVLDDNFTTIINVTKWGRAVYINIQKFVQFQLTVNVVALMLNFVSACITGSAPLTAVQLLWVNMIMDTLGALALATEPPNNDMMKRPPVGRDENFITKVMWRNIIGQSIFQLIVLGALMLDGKKLLRLEDPNSDIVLNTFIFNTFVFCQVFNEINSREMEKINVLHGILSNWIFVAILTSTIIFQVIIVELLGPFASTKPLSWQLWLISVMIGSISIIVAIILKWIPVESNKCTTVHHRNGYEALPSGPEAV</sequence>
<evidence type="ECO:0000256" key="9">
    <source>
        <dbReference type="ARBA" id="ARBA00022840"/>
    </source>
</evidence>
<evidence type="ECO:0000313" key="19">
    <source>
        <dbReference type="Proteomes" id="UP000317650"/>
    </source>
</evidence>
<keyword evidence="11" id="KW-1278">Translocase</keyword>
<keyword evidence="7" id="KW-0547">Nucleotide-binding</keyword>
<keyword evidence="4" id="KW-0109">Calcium transport</keyword>
<dbReference type="EMBL" id="PYDT01000010">
    <property type="protein sequence ID" value="THU47443.1"/>
    <property type="molecule type" value="Genomic_DNA"/>
</dbReference>
<dbReference type="Pfam" id="PF00690">
    <property type="entry name" value="Cation_ATPase_N"/>
    <property type="match status" value="1"/>
</dbReference>
<keyword evidence="12 16" id="KW-1133">Transmembrane helix</keyword>
<feature type="transmembrane region" description="Helical" evidence="16">
    <location>
        <begin position="149"/>
        <end position="169"/>
    </location>
</feature>
<comment type="catalytic activity">
    <reaction evidence="15">
        <text>Ca(2+)(in) + ATP + H2O = Ca(2+)(out) + ADP + phosphate + H(+)</text>
        <dbReference type="Rhea" id="RHEA:18105"/>
        <dbReference type="ChEBI" id="CHEBI:15377"/>
        <dbReference type="ChEBI" id="CHEBI:15378"/>
        <dbReference type="ChEBI" id="CHEBI:29108"/>
        <dbReference type="ChEBI" id="CHEBI:30616"/>
        <dbReference type="ChEBI" id="CHEBI:43474"/>
        <dbReference type="ChEBI" id="CHEBI:456216"/>
        <dbReference type="EC" id="7.2.2.10"/>
    </reaction>
</comment>
<keyword evidence="14 16" id="KW-0472">Membrane</keyword>
<keyword evidence="9" id="KW-0067">ATP-binding</keyword>
<evidence type="ECO:0000256" key="12">
    <source>
        <dbReference type="ARBA" id="ARBA00022989"/>
    </source>
</evidence>
<feature type="transmembrane region" description="Helical" evidence="16">
    <location>
        <begin position="293"/>
        <end position="315"/>
    </location>
</feature>
<evidence type="ECO:0000259" key="17">
    <source>
        <dbReference type="SMART" id="SM00831"/>
    </source>
</evidence>
<dbReference type="InterPro" id="IPR004014">
    <property type="entry name" value="ATPase_P-typ_cation-transptr_N"/>
</dbReference>
<name>A0A4S8IGR6_MUSBA</name>
<evidence type="ECO:0000256" key="6">
    <source>
        <dbReference type="ARBA" id="ARBA00022723"/>
    </source>
</evidence>
<protein>
    <recommendedName>
        <fullName evidence="2">P-type Ca(2+) transporter</fullName>
        <ecNumber evidence="2">7.2.2.10</ecNumber>
    </recommendedName>
</protein>
<dbReference type="PANTHER" id="PTHR24093">
    <property type="entry name" value="CATION TRANSPORTING ATPASE"/>
    <property type="match status" value="1"/>
</dbReference>
<evidence type="ECO:0000256" key="7">
    <source>
        <dbReference type="ARBA" id="ARBA00022741"/>
    </source>
</evidence>